<dbReference type="SUPFAM" id="SSF82199">
    <property type="entry name" value="SET domain"/>
    <property type="match status" value="1"/>
</dbReference>
<dbReference type="STRING" id="2020962.A0A2N1JE53"/>
<dbReference type="Pfam" id="PF00856">
    <property type="entry name" value="SET"/>
    <property type="match status" value="1"/>
</dbReference>
<evidence type="ECO:0000259" key="1">
    <source>
        <dbReference type="Pfam" id="PF00856"/>
    </source>
</evidence>
<dbReference type="Gene3D" id="2.170.270.10">
    <property type="entry name" value="SET domain"/>
    <property type="match status" value="1"/>
</dbReference>
<evidence type="ECO:0000313" key="2">
    <source>
        <dbReference type="EMBL" id="PKI84841.1"/>
    </source>
</evidence>
<dbReference type="Proteomes" id="UP000232875">
    <property type="component" value="Unassembled WGS sequence"/>
</dbReference>
<dbReference type="PANTHER" id="PTHR47643:SF2">
    <property type="entry name" value="TPR DOMAIN PROTEIN (AFU_ORTHOLOGUE AFUA_5G12710)"/>
    <property type="match status" value="1"/>
</dbReference>
<dbReference type="InterPro" id="IPR053209">
    <property type="entry name" value="Gramillin-biosynth_MTr"/>
</dbReference>
<gene>
    <name evidence="2" type="ORF">MVES_001051</name>
</gene>
<dbReference type="InterPro" id="IPR001214">
    <property type="entry name" value="SET_dom"/>
</dbReference>
<organism evidence="2 3">
    <name type="scientific">Malassezia vespertilionis</name>
    <dbReference type="NCBI Taxonomy" id="2020962"/>
    <lineage>
        <taxon>Eukaryota</taxon>
        <taxon>Fungi</taxon>
        <taxon>Dikarya</taxon>
        <taxon>Basidiomycota</taxon>
        <taxon>Ustilaginomycotina</taxon>
        <taxon>Malasseziomycetes</taxon>
        <taxon>Malasseziales</taxon>
        <taxon>Malasseziaceae</taxon>
        <taxon>Malassezia</taxon>
    </lineage>
</organism>
<dbReference type="OrthoDB" id="5945798at2759"/>
<dbReference type="InterPro" id="IPR046341">
    <property type="entry name" value="SET_dom_sf"/>
</dbReference>
<name>A0A2N1JE53_9BASI</name>
<dbReference type="AlphaFoldDB" id="A0A2N1JE53"/>
<sequence length="818" mass="88862">MWSLQDSLANVRRRMEELLRSLRNLDLSAPNGEQVLALFSEYPHVDKQLAQQLAVPARLESSDVKEGIDAMMDAALLSGATEAMLQNYNRALEKDTELLHNEHKQIYAPKPVKRVPLKALLAAQHATIRRREEEAKAASENAPFYVVRQINDTVHTFYSTRHVAELTRVDMDEFAVPKRLEGRYVLVRVASPLSLYCSCSFVGQLPSGAAIFVSIAYFTHDLSLPSDALNALLPIGTVCLIREPYISTNYLGVGGPISGGKGAVGIRVDTPSDVQVLDSVAPILQGVVWDSPCEPPAPPTRILWRQEGPLTRVVQHQLAQQRPVHVPDVAKARVHESIRQLLLMERPGAAWREWQAAVLAGIWNDPLACEDALLKFDVLFALHTYQAALDAIALDPPEALLSEYTHRKTKVTSAMQSHTSGPSDALLQHMFAATLTQSTPRFDYAEYVGPVAVQDIPNAGRGLVLTKDVKEGTLLLFCRAIGSSYSADKGCCERQILRCDVGRGVSSTTTQVLAAARCIHAILDRPELAHPLLGLTAGPDIPHDPLVQAPYPLRWEPPSDPQAALEAATPHVSSAYINGVLRFNAFGPAPMPAAASAGDPMANSTMPHPLPAILNHACLPTVSSVFLGDMVATRALHPLQKGTQIMHQYVQGELAYQTRQKLLAKHKFVCKCGLCERDLGDGIAQQRTREELLATMLPPLLERSRALHKGGFAPASSGTDLLKAHREIAASLLAFVDNVQATYHSSRDALRPDIVDPLHLAASHTRLSDPVKAIALAEAAITASGAVLGSAQGRAICQLPYVHFDSAMECMLSLAAFA</sequence>
<feature type="domain" description="SET" evidence="1">
    <location>
        <begin position="460"/>
        <end position="649"/>
    </location>
</feature>
<proteinExistence type="predicted"/>
<reference evidence="2 3" key="1">
    <citation type="submission" date="2017-10" db="EMBL/GenBank/DDBJ databases">
        <title>A novel species of cold-tolerant Malassezia isolated from bats.</title>
        <authorList>
            <person name="Lorch J.M."/>
            <person name="Palmer J.M."/>
            <person name="Vanderwolf K.J."/>
            <person name="Schmidt K.Z."/>
            <person name="Verant M.L."/>
            <person name="Weller T.J."/>
            <person name="Blehert D.S."/>
        </authorList>
    </citation>
    <scope>NUCLEOTIDE SEQUENCE [LARGE SCALE GENOMIC DNA]</scope>
    <source>
        <strain evidence="2 3">NWHC:44797-103</strain>
    </source>
</reference>
<evidence type="ECO:0000313" key="3">
    <source>
        <dbReference type="Proteomes" id="UP000232875"/>
    </source>
</evidence>
<dbReference type="PANTHER" id="PTHR47643">
    <property type="entry name" value="TPR DOMAIN PROTEIN (AFU_ORTHOLOGUE AFUA_5G12710)"/>
    <property type="match status" value="1"/>
</dbReference>
<dbReference type="EMBL" id="KZ454988">
    <property type="protein sequence ID" value="PKI84841.1"/>
    <property type="molecule type" value="Genomic_DNA"/>
</dbReference>
<keyword evidence="3" id="KW-1185">Reference proteome</keyword>
<accession>A0A2N1JE53</accession>
<protein>
    <recommendedName>
        <fullName evidence="1">SET domain-containing protein</fullName>
    </recommendedName>
</protein>